<name>A0A1V6U9S8_9EURO</name>
<keyword evidence="2" id="KW-1185">Reference proteome</keyword>
<organism evidence="1 2">
    <name type="scientific">Penicillium coprophilum</name>
    <dbReference type="NCBI Taxonomy" id="36646"/>
    <lineage>
        <taxon>Eukaryota</taxon>
        <taxon>Fungi</taxon>
        <taxon>Dikarya</taxon>
        <taxon>Ascomycota</taxon>
        <taxon>Pezizomycotina</taxon>
        <taxon>Eurotiomycetes</taxon>
        <taxon>Eurotiomycetidae</taxon>
        <taxon>Eurotiales</taxon>
        <taxon>Aspergillaceae</taxon>
        <taxon>Penicillium</taxon>
    </lineage>
</organism>
<evidence type="ECO:0000313" key="1">
    <source>
        <dbReference type="EMBL" id="OQE35170.1"/>
    </source>
</evidence>
<gene>
    <name evidence="1" type="ORF">PENCOP_c014G02891</name>
</gene>
<dbReference type="EMBL" id="MDDG01000014">
    <property type="protein sequence ID" value="OQE35170.1"/>
    <property type="molecule type" value="Genomic_DNA"/>
</dbReference>
<dbReference type="AlphaFoldDB" id="A0A1V6U9S8"/>
<sequence>MDELPFRNWCLSCLHTNIANYDPWQSRPFEIHCDVNEIANNASCGQCLDRKITCESPSLGMLGDVYDLCTILEWASRFWSRDETFYWNSSFHLAVCEASKELCLGFEHVEMTHRRVHMLTAIDWYDTSEQQNADVNNYRRFLAERRASLRAMPAPLTGMTDRQDWVTYNPERLLRLRKGDSGFVEWSEAKAEFLGRILRASLSVYGRDGSNFGRRRLAFIEERFPVNLE</sequence>
<accession>A0A1V6U9S8</accession>
<dbReference type="STRING" id="36646.A0A1V6U9S8"/>
<comment type="caution">
    <text evidence="1">The sequence shown here is derived from an EMBL/GenBank/DDBJ whole genome shotgun (WGS) entry which is preliminary data.</text>
</comment>
<reference evidence="2" key="1">
    <citation type="journal article" date="2017" name="Nat. Microbiol.">
        <title>Global analysis of biosynthetic gene clusters reveals vast potential of secondary metabolite production in Penicillium species.</title>
        <authorList>
            <person name="Nielsen J.C."/>
            <person name="Grijseels S."/>
            <person name="Prigent S."/>
            <person name="Ji B."/>
            <person name="Dainat J."/>
            <person name="Nielsen K.F."/>
            <person name="Frisvad J.C."/>
            <person name="Workman M."/>
            <person name="Nielsen J."/>
        </authorList>
    </citation>
    <scope>NUCLEOTIDE SEQUENCE [LARGE SCALE GENOMIC DNA]</scope>
    <source>
        <strain evidence="2">IBT 31321</strain>
    </source>
</reference>
<proteinExistence type="predicted"/>
<dbReference type="Proteomes" id="UP000191500">
    <property type="component" value="Unassembled WGS sequence"/>
</dbReference>
<evidence type="ECO:0000313" key="2">
    <source>
        <dbReference type="Proteomes" id="UP000191500"/>
    </source>
</evidence>
<protein>
    <submittedName>
        <fullName evidence="1">Uncharacterized protein</fullName>
    </submittedName>
</protein>